<gene>
    <name evidence="1" type="ORF">FC748_05515</name>
</gene>
<dbReference type="RefSeq" id="WP_108030258.1">
    <property type="nucleotide sequence ID" value="NZ_PYUE01000003.1"/>
</dbReference>
<protein>
    <submittedName>
        <fullName evidence="1">Uncharacterized protein</fullName>
    </submittedName>
</protein>
<proteinExistence type="predicted"/>
<evidence type="ECO:0000313" key="2">
    <source>
        <dbReference type="Proteomes" id="UP000308330"/>
    </source>
</evidence>
<sequence>MFNYIQLDENSVVIGISQLSGEVDNDNMILINDLKVVMGSTYNRQTGEFTAPVIPNPIPMKSQPTLEEMQAQILLNVKYLVSRSELGLGGK</sequence>
<organism evidence="1 2">
    <name type="scientific">Lysinibacillus tabacifolii</name>
    <dbReference type="NCBI Taxonomy" id="1173107"/>
    <lineage>
        <taxon>Bacteria</taxon>
        <taxon>Bacillati</taxon>
        <taxon>Bacillota</taxon>
        <taxon>Bacilli</taxon>
        <taxon>Bacillales</taxon>
        <taxon>Bacillaceae</taxon>
        <taxon>Lysinibacillus</taxon>
    </lineage>
</organism>
<comment type="caution">
    <text evidence="1">The sequence shown here is derived from an EMBL/GenBank/DDBJ whole genome shotgun (WGS) entry which is preliminary data.</text>
</comment>
<evidence type="ECO:0000313" key="1">
    <source>
        <dbReference type="EMBL" id="TKI50667.1"/>
    </source>
</evidence>
<name>A0ABY2T4C9_9BACI</name>
<keyword evidence="2" id="KW-1185">Reference proteome</keyword>
<reference evidence="1 2" key="1">
    <citation type="submission" date="2019-04" db="EMBL/GenBank/DDBJ databases">
        <title>Lysinibacillus genome sequencing.</title>
        <authorList>
            <person name="Dunlap C."/>
        </authorList>
    </citation>
    <scope>NUCLEOTIDE SEQUENCE [LARGE SCALE GENOMIC DNA]</scope>
    <source>
        <strain evidence="1 2">KCTC 33042</strain>
    </source>
</reference>
<accession>A0ABY2T4C9</accession>
<dbReference type="Proteomes" id="UP000308330">
    <property type="component" value="Unassembled WGS sequence"/>
</dbReference>
<dbReference type="EMBL" id="SZPT01000001">
    <property type="protein sequence ID" value="TKI50667.1"/>
    <property type="molecule type" value="Genomic_DNA"/>
</dbReference>